<dbReference type="EMBL" id="JACDUH010000002">
    <property type="protein sequence ID" value="MBA2851393.1"/>
    <property type="molecule type" value="Genomic_DNA"/>
</dbReference>
<keyword evidence="2" id="KW-1003">Cell membrane</keyword>
<dbReference type="CDD" id="cd13128">
    <property type="entry name" value="MATE_Wzx_like"/>
    <property type="match status" value="1"/>
</dbReference>
<reference evidence="7 8" key="1">
    <citation type="submission" date="2020-07" db="EMBL/GenBank/DDBJ databases">
        <title>Genomic Encyclopedia of Type Strains, Phase IV (KMG-V): Genome sequencing to study the core and pangenomes of soil and plant-associated prokaryotes.</title>
        <authorList>
            <person name="Whitman W."/>
        </authorList>
    </citation>
    <scope>NUCLEOTIDE SEQUENCE [LARGE SCALE GENOMIC DNA]</scope>
    <source>
        <strain evidence="7 8">A1</strain>
    </source>
</reference>
<dbReference type="InterPro" id="IPR050833">
    <property type="entry name" value="Poly_Biosynth_Transport"/>
</dbReference>
<feature type="transmembrane region" description="Helical" evidence="6">
    <location>
        <begin position="37"/>
        <end position="59"/>
    </location>
</feature>
<feature type="transmembrane region" description="Helical" evidence="6">
    <location>
        <begin position="213"/>
        <end position="238"/>
    </location>
</feature>
<dbReference type="PANTHER" id="PTHR30250:SF27">
    <property type="entry name" value="POLYSACCHARIDE BIOSYNTHESIS PROTEIN"/>
    <property type="match status" value="1"/>
</dbReference>
<gene>
    <name evidence="7" type="ORF">HNP86_001546</name>
</gene>
<dbReference type="Pfam" id="PF01943">
    <property type="entry name" value="Polysacc_synt"/>
    <property type="match status" value="1"/>
</dbReference>
<sequence length="415" mass="46394">MKDVQWSFIGLLTASLSHFLLRILLGRELGPSGLGIYTLVFTIYMFGMQFATFGIGVALTKYVSEFSDDINKVKEYVSAGFYGSIFTGFLTGILLFIISEYISTYLFKIPMTELLKITALCFPFISVQRMVLGTLNGFRKMKQNAFLEILLNVFTICLTILLVVFFNMGVVGAIYGFTIPTIIVGIFSIRYLNRYIIYPRRLMLGVIKKIRNFGFYVAIANSIGLINTHIDSIMVGYFTDEINVGYYAVATLFGYALLLVPSSIQRITYPLFSKYYAKKDYAAILNLFGSWVNKTLAITLITSFLLVICSKYVISFLFGSNYMISCSPLYILLFGYSIYSPYVSIGGFFSSIGKVNIIYKVMGLCVLFNIFFNVLLIPRFGISGAACATSLSLIISVIINMVIISKILKSLGVNS</sequence>
<feature type="transmembrane region" description="Helical" evidence="6">
    <location>
        <begin position="330"/>
        <end position="350"/>
    </location>
</feature>
<dbReference type="InterPro" id="IPR002797">
    <property type="entry name" value="Polysacc_synth"/>
</dbReference>
<evidence type="ECO:0000313" key="7">
    <source>
        <dbReference type="EMBL" id="MBA2851393.1"/>
    </source>
</evidence>
<proteinExistence type="predicted"/>
<accession>A0A7J9NWK5</accession>
<feature type="transmembrane region" description="Helical" evidence="6">
    <location>
        <begin position="6"/>
        <end position="25"/>
    </location>
</feature>
<evidence type="ECO:0000256" key="3">
    <source>
        <dbReference type="ARBA" id="ARBA00022692"/>
    </source>
</evidence>
<feature type="transmembrane region" description="Helical" evidence="6">
    <location>
        <begin position="172"/>
        <end position="192"/>
    </location>
</feature>
<dbReference type="PANTHER" id="PTHR30250">
    <property type="entry name" value="PST FAMILY PREDICTED COLANIC ACID TRANSPORTER"/>
    <property type="match status" value="1"/>
</dbReference>
<evidence type="ECO:0000256" key="6">
    <source>
        <dbReference type="SAM" id="Phobius"/>
    </source>
</evidence>
<name>A0A7J9NWK5_METMI</name>
<feature type="transmembrane region" description="Helical" evidence="6">
    <location>
        <begin position="382"/>
        <end position="404"/>
    </location>
</feature>
<dbReference type="Proteomes" id="UP000564425">
    <property type="component" value="Unassembled WGS sequence"/>
</dbReference>
<dbReference type="GO" id="GO:0005886">
    <property type="term" value="C:plasma membrane"/>
    <property type="evidence" value="ECO:0007669"/>
    <property type="project" value="UniProtKB-SubCell"/>
</dbReference>
<protein>
    <submittedName>
        <fullName evidence="7">O-antigen/teichoic acid export membrane protein</fullName>
    </submittedName>
</protein>
<dbReference type="RefSeq" id="WP_220126312.1">
    <property type="nucleotide sequence ID" value="NZ_JACDUH010000002.1"/>
</dbReference>
<feature type="transmembrane region" description="Helical" evidence="6">
    <location>
        <begin position="244"/>
        <end position="264"/>
    </location>
</feature>
<evidence type="ECO:0000256" key="5">
    <source>
        <dbReference type="ARBA" id="ARBA00023136"/>
    </source>
</evidence>
<comment type="caution">
    <text evidence="7">The sequence shown here is derived from an EMBL/GenBank/DDBJ whole genome shotgun (WGS) entry which is preliminary data.</text>
</comment>
<evidence type="ECO:0000313" key="8">
    <source>
        <dbReference type="Proteomes" id="UP000564425"/>
    </source>
</evidence>
<feature type="transmembrane region" description="Helical" evidence="6">
    <location>
        <begin position="357"/>
        <end position="376"/>
    </location>
</feature>
<comment type="subcellular location">
    <subcellularLocation>
        <location evidence="1">Cell membrane</location>
        <topology evidence="1">Multi-pass membrane protein</topology>
    </subcellularLocation>
</comment>
<evidence type="ECO:0000256" key="4">
    <source>
        <dbReference type="ARBA" id="ARBA00022989"/>
    </source>
</evidence>
<organism evidence="7 8">
    <name type="scientific">Methanococcus maripaludis</name>
    <name type="common">Methanococcus deltae</name>
    <dbReference type="NCBI Taxonomy" id="39152"/>
    <lineage>
        <taxon>Archaea</taxon>
        <taxon>Methanobacteriati</taxon>
        <taxon>Methanobacteriota</taxon>
        <taxon>Methanomada group</taxon>
        <taxon>Methanococci</taxon>
        <taxon>Methanococcales</taxon>
        <taxon>Methanococcaceae</taxon>
        <taxon>Methanococcus</taxon>
    </lineage>
</organism>
<keyword evidence="5 6" id="KW-0472">Membrane</keyword>
<feature type="transmembrane region" description="Helical" evidence="6">
    <location>
        <begin position="79"/>
        <end position="98"/>
    </location>
</feature>
<keyword evidence="4 6" id="KW-1133">Transmembrane helix</keyword>
<evidence type="ECO:0000256" key="1">
    <source>
        <dbReference type="ARBA" id="ARBA00004651"/>
    </source>
</evidence>
<evidence type="ECO:0000256" key="2">
    <source>
        <dbReference type="ARBA" id="ARBA00022475"/>
    </source>
</evidence>
<feature type="transmembrane region" description="Helical" evidence="6">
    <location>
        <begin position="296"/>
        <end position="318"/>
    </location>
</feature>
<dbReference type="AlphaFoldDB" id="A0A7J9NWK5"/>
<feature type="transmembrane region" description="Helical" evidence="6">
    <location>
        <begin position="145"/>
        <end position="166"/>
    </location>
</feature>
<keyword evidence="3 6" id="KW-0812">Transmembrane</keyword>